<dbReference type="Gene3D" id="3.30.559.30">
    <property type="entry name" value="Nonribosomal peptide synthetase, condensation domain"/>
    <property type="match status" value="1"/>
</dbReference>
<dbReference type="SUPFAM" id="SSF47336">
    <property type="entry name" value="ACP-like"/>
    <property type="match status" value="1"/>
</dbReference>
<dbReference type="InterPro" id="IPR006162">
    <property type="entry name" value="Ppantetheine_attach_site"/>
</dbReference>
<dbReference type="GO" id="GO:0008610">
    <property type="term" value="P:lipid biosynthetic process"/>
    <property type="evidence" value="ECO:0007669"/>
    <property type="project" value="UniProtKB-ARBA"/>
</dbReference>
<comment type="caution">
    <text evidence="5">The sequence shown here is derived from an EMBL/GenBank/DDBJ whole genome shotgun (WGS) entry which is preliminary data.</text>
</comment>
<dbReference type="InterPro" id="IPR036736">
    <property type="entry name" value="ACP-like_sf"/>
</dbReference>
<feature type="non-terminal residue" evidence="5">
    <location>
        <position position="309"/>
    </location>
</feature>
<evidence type="ECO:0000256" key="3">
    <source>
        <dbReference type="ARBA" id="ARBA00022553"/>
    </source>
</evidence>
<dbReference type="InterPro" id="IPR023213">
    <property type="entry name" value="CAT-like_dom_sf"/>
</dbReference>
<proteinExistence type="predicted"/>
<keyword evidence="3" id="KW-0597">Phosphoprotein</keyword>
<dbReference type="InterPro" id="IPR001242">
    <property type="entry name" value="Condensation_dom"/>
</dbReference>
<comment type="cofactor">
    <cofactor evidence="1">
        <name>pantetheine 4'-phosphate</name>
        <dbReference type="ChEBI" id="CHEBI:47942"/>
    </cofactor>
</comment>
<dbReference type="SUPFAM" id="SSF52777">
    <property type="entry name" value="CoA-dependent acyltransferases"/>
    <property type="match status" value="2"/>
</dbReference>
<dbReference type="EMBL" id="JAAGMN010009280">
    <property type="protein sequence ID" value="NEE21764.1"/>
    <property type="molecule type" value="Genomic_DNA"/>
</dbReference>
<dbReference type="GO" id="GO:0005829">
    <property type="term" value="C:cytosol"/>
    <property type="evidence" value="ECO:0007669"/>
    <property type="project" value="TreeGrafter"/>
</dbReference>
<dbReference type="GO" id="GO:0043041">
    <property type="term" value="P:amino acid activation for nonribosomal peptide biosynthetic process"/>
    <property type="evidence" value="ECO:0007669"/>
    <property type="project" value="TreeGrafter"/>
</dbReference>
<evidence type="ECO:0000256" key="1">
    <source>
        <dbReference type="ARBA" id="ARBA00001957"/>
    </source>
</evidence>
<dbReference type="Pfam" id="PF00668">
    <property type="entry name" value="Condensation"/>
    <property type="match status" value="1"/>
</dbReference>
<dbReference type="Gene3D" id="3.30.559.10">
    <property type="entry name" value="Chloramphenicol acetyltransferase-like domain"/>
    <property type="match status" value="1"/>
</dbReference>
<dbReference type="GO" id="GO:0031177">
    <property type="term" value="F:phosphopantetheine binding"/>
    <property type="evidence" value="ECO:0007669"/>
    <property type="project" value="TreeGrafter"/>
</dbReference>
<keyword evidence="2" id="KW-0596">Phosphopantetheine</keyword>
<protein>
    <submittedName>
        <fullName evidence="5">Non-ribosomal peptide synthetase</fullName>
    </submittedName>
</protein>
<accession>A0A6G3XVU2</accession>
<dbReference type="InterPro" id="IPR009081">
    <property type="entry name" value="PP-bd_ACP"/>
</dbReference>
<organism evidence="5">
    <name type="scientific">Streptomyces sp. SID7499</name>
    <dbReference type="NCBI Taxonomy" id="2706086"/>
    <lineage>
        <taxon>Bacteria</taxon>
        <taxon>Bacillati</taxon>
        <taxon>Actinomycetota</taxon>
        <taxon>Actinomycetes</taxon>
        <taxon>Kitasatosporales</taxon>
        <taxon>Streptomycetaceae</taxon>
        <taxon>Streptomyces</taxon>
    </lineage>
</organism>
<evidence type="ECO:0000259" key="4">
    <source>
        <dbReference type="PROSITE" id="PS50075"/>
    </source>
</evidence>
<dbReference type="PANTHER" id="PTHR45527">
    <property type="entry name" value="NONRIBOSOMAL PEPTIDE SYNTHETASE"/>
    <property type="match status" value="1"/>
</dbReference>
<evidence type="ECO:0000313" key="5">
    <source>
        <dbReference type="EMBL" id="NEE21764.1"/>
    </source>
</evidence>
<dbReference type="PROSITE" id="PS50075">
    <property type="entry name" value="CARRIER"/>
    <property type="match status" value="1"/>
</dbReference>
<evidence type="ECO:0000256" key="2">
    <source>
        <dbReference type="ARBA" id="ARBA00022450"/>
    </source>
</evidence>
<dbReference type="Gene3D" id="1.10.1200.10">
    <property type="entry name" value="ACP-like"/>
    <property type="match status" value="1"/>
</dbReference>
<dbReference type="AlphaFoldDB" id="A0A6G3XVU2"/>
<dbReference type="GO" id="GO:0003824">
    <property type="term" value="F:catalytic activity"/>
    <property type="evidence" value="ECO:0007669"/>
    <property type="project" value="InterPro"/>
</dbReference>
<dbReference type="PROSITE" id="PS00012">
    <property type="entry name" value="PHOSPHOPANTETHEINE"/>
    <property type="match status" value="1"/>
</dbReference>
<dbReference type="Pfam" id="PF00550">
    <property type="entry name" value="PP-binding"/>
    <property type="match status" value="1"/>
</dbReference>
<sequence length="309" mass="33602">FALGGHSLLATRLVSRIRSALDSEVPIRALFETPTVAALAGTLHRAAAARPPLRPVERPERIPLSFAQRRLWFLNRMEGPSATYNAPLVLRLSGALDRSALAGALADLVGRHETLRTVFPEEGGVPRQHVLDAGATRPFPLSVVETDGDRLPEQLMAVATRGFDLADQPPLRTTLFVLGATEHVLALVLHHIATDGWSRSALVRDLSTAYAARCAGTAPGWDPLPLQYVDHALRQHAYLGDEDDPESVAARQLAHWRDTLAGLPDELNLPVDRPRPAVASYRGRTMDCSLGPELHRALTELARSHGVSM</sequence>
<name>A0A6G3XVU2_9ACTN</name>
<dbReference type="GO" id="GO:0044550">
    <property type="term" value="P:secondary metabolite biosynthetic process"/>
    <property type="evidence" value="ECO:0007669"/>
    <property type="project" value="TreeGrafter"/>
</dbReference>
<reference evidence="5" key="1">
    <citation type="submission" date="2020-01" db="EMBL/GenBank/DDBJ databases">
        <title>Insect and environment-associated Actinomycetes.</title>
        <authorList>
            <person name="Currrie C."/>
            <person name="Chevrette M."/>
            <person name="Carlson C."/>
            <person name="Stubbendieck R."/>
            <person name="Wendt-Pienkowski E."/>
        </authorList>
    </citation>
    <scope>NUCLEOTIDE SEQUENCE</scope>
    <source>
        <strain evidence="5">SID7499</strain>
    </source>
</reference>
<dbReference type="PANTHER" id="PTHR45527:SF1">
    <property type="entry name" value="FATTY ACID SYNTHASE"/>
    <property type="match status" value="1"/>
</dbReference>
<feature type="non-terminal residue" evidence="5">
    <location>
        <position position="1"/>
    </location>
</feature>
<feature type="domain" description="Carrier" evidence="4">
    <location>
        <begin position="1"/>
        <end position="47"/>
    </location>
</feature>
<gene>
    <name evidence="5" type="ORF">G3M58_86805</name>
</gene>